<dbReference type="InterPro" id="IPR041673">
    <property type="entry name" value="TetR_C_23"/>
</dbReference>
<dbReference type="Proteomes" id="UP000279600">
    <property type="component" value="Chromosome"/>
</dbReference>
<dbReference type="SUPFAM" id="SSF48498">
    <property type="entry name" value="Tetracyclin repressor-like, C-terminal domain"/>
    <property type="match status" value="1"/>
</dbReference>
<dbReference type="RefSeq" id="WP_126444892.1">
    <property type="nucleotide sequence ID" value="NZ_CP034549.1"/>
</dbReference>
<proteinExistence type="predicted"/>
<organism evidence="2 3">
    <name type="scientific">Nonlabens ponticola</name>
    <dbReference type="NCBI Taxonomy" id="2496866"/>
    <lineage>
        <taxon>Bacteria</taxon>
        <taxon>Pseudomonadati</taxon>
        <taxon>Bacteroidota</taxon>
        <taxon>Flavobacteriia</taxon>
        <taxon>Flavobacteriales</taxon>
        <taxon>Flavobacteriaceae</taxon>
        <taxon>Nonlabens</taxon>
    </lineage>
</organism>
<dbReference type="KEGG" id="noj:EJ995_01400"/>
<dbReference type="Pfam" id="PF17931">
    <property type="entry name" value="TetR_C_23"/>
    <property type="match status" value="1"/>
</dbReference>
<dbReference type="EMBL" id="CP034549">
    <property type="protein sequence ID" value="AZQ42954.1"/>
    <property type="molecule type" value="Genomic_DNA"/>
</dbReference>
<keyword evidence="3" id="KW-1185">Reference proteome</keyword>
<dbReference type="SUPFAM" id="SSF46689">
    <property type="entry name" value="Homeodomain-like"/>
    <property type="match status" value="1"/>
</dbReference>
<sequence length="228" mass="27254">MATVKKTTAKKAIKKKKEITRQDVITAYMEYVLEHEKTPKSVYKFAKENNMTEQEFYNFFGSFDGLRKDIWNTFFTMTMDVAHKNEDYAHFSNREKMLTFFYTFFELLTLNRSYVLFALQENQHMMNKMNELKGLRKHVKNFAKDLIMQRNESKTNILLERSETVYSEGAWVQMIFLLKFWMDDDSAGFEKTDMAIEKSVNTIFDVFDNTPLDSVFDFGKFLWKERMS</sequence>
<accession>A0A3S9MUU8</accession>
<name>A0A3S9MUU8_9FLAO</name>
<gene>
    <name evidence="2" type="ORF">EJ995_01400</name>
</gene>
<dbReference type="InterPro" id="IPR009057">
    <property type="entry name" value="Homeodomain-like_sf"/>
</dbReference>
<feature type="domain" description="Tetracyclin repressor-like C-terminal" evidence="1">
    <location>
        <begin position="96"/>
        <end position="222"/>
    </location>
</feature>
<dbReference type="InterPro" id="IPR036271">
    <property type="entry name" value="Tet_transcr_reg_TetR-rel_C_sf"/>
</dbReference>
<protein>
    <submittedName>
        <fullName evidence="2">TetR/AcrR family transcriptional regulator</fullName>
    </submittedName>
</protein>
<dbReference type="OrthoDB" id="977687at2"/>
<evidence type="ECO:0000313" key="3">
    <source>
        <dbReference type="Proteomes" id="UP000279600"/>
    </source>
</evidence>
<evidence type="ECO:0000259" key="1">
    <source>
        <dbReference type="Pfam" id="PF17931"/>
    </source>
</evidence>
<reference evidence="2 3" key="1">
    <citation type="submission" date="2018-12" db="EMBL/GenBank/DDBJ databases">
        <title>Complete genome of Nonlabens sp. MJ115.</title>
        <authorList>
            <person name="Choi H.S."/>
            <person name="Jung J."/>
        </authorList>
    </citation>
    <scope>NUCLEOTIDE SEQUENCE [LARGE SCALE GENOMIC DNA]</scope>
    <source>
        <strain evidence="2 3">MJ115</strain>
    </source>
</reference>
<evidence type="ECO:0000313" key="2">
    <source>
        <dbReference type="EMBL" id="AZQ42954.1"/>
    </source>
</evidence>
<dbReference type="AlphaFoldDB" id="A0A3S9MUU8"/>